<dbReference type="NCBIfam" id="TIGR01733">
    <property type="entry name" value="AA-adenyl-dom"/>
    <property type="match status" value="1"/>
</dbReference>
<dbReference type="FunFam" id="1.10.1200.10:FF:000016">
    <property type="entry name" value="Non-ribosomal peptide synthase"/>
    <property type="match status" value="1"/>
</dbReference>
<evidence type="ECO:0000256" key="1">
    <source>
        <dbReference type="ARBA" id="ARBA00001957"/>
    </source>
</evidence>
<dbReference type="RefSeq" id="WP_184828944.1">
    <property type="nucleotide sequence ID" value="NZ_JACHJI010000023.1"/>
</dbReference>
<dbReference type="Gene3D" id="3.40.50.980">
    <property type="match status" value="2"/>
</dbReference>
<keyword evidence="4" id="KW-0597">Phosphoprotein</keyword>
<comment type="caution">
    <text evidence="7">The sequence shown here is derived from an EMBL/GenBank/DDBJ whole genome shotgun (WGS) entry which is preliminary data.</text>
</comment>
<accession>A0A7W7VAH0</accession>
<reference evidence="7 8" key="1">
    <citation type="submission" date="2020-08" db="EMBL/GenBank/DDBJ databases">
        <title>Genomic Encyclopedia of Type Strains, Phase III (KMG-III): the genomes of soil and plant-associated and newly described type strains.</title>
        <authorList>
            <person name="Whitman W."/>
        </authorList>
    </citation>
    <scope>NUCLEOTIDE SEQUENCE [LARGE SCALE GENOMIC DNA]</scope>
    <source>
        <strain evidence="7 8">CECT 3273</strain>
    </source>
</reference>
<dbReference type="InterPro" id="IPR025110">
    <property type="entry name" value="AMP-bd_C"/>
</dbReference>
<dbReference type="GO" id="GO:0031177">
    <property type="term" value="F:phosphopantetheine binding"/>
    <property type="evidence" value="ECO:0007669"/>
    <property type="project" value="InterPro"/>
</dbReference>
<dbReference type="GO" id="GO:0072330">
    <property type="term" value="P:monocarboxylic acid biosynthetic process"/>
    <property type="evidence" value="ECO:0007669"/>
    <property type="project" value="UniProtKB-ARBA"/>
</dbReference>
<sequence>MIPLSFAQRSLWLTGQLEGRSATYNIPLALRLTGVLDRAALEAALRDLAERHESLRTVIGRHEGEPCQLVLDADDVGELLTDVTPTAADARGGTAPAVLLGECAAYEFDLTAQAPLRVWLCGTGPDEHLLVLVVHHVAADGWSMGILLRDLGQAYAARRQGRAPEWEALPVQYADYTLWQRELLGDEGDPHSLAARQLAFWRDRLAGLPEEPALPTDLPRPPVASRRGGTVPLELGPELHGRLTGVAHELGASLFMVVRAGLVALLSRLGAGDDITLGTPAAGRTDDALSDLVGCFVNTLVLRADTSGDPTFTDLVERVRDADLAAFAHQDIPFERLVEALNPTRSPSRHPLFQVMLAFHKFTDIVPRLPDLRAELLPLGSPAAHFDLSFDLTERHDADGRAAGITGILCHATDLYTPDTARRIADRLVRLLTAAADDPRRPVTALDILAPAERALLLAEGHGTHGPAARPDTVTGLFAARVAQRPDATALVFGDTELTYRDLDTLSGRLARLLRARGAGPERLVAVAMDRSADLVVTLLAVLRTGAGYVPLAPGTPLARIRLVLDDTRAALLLTDGSAELPPDITVPVLDVTADHDATAHRDERGPHRTPPPAPVHPDSTLYVMYTSGSTGRPKGVVTPHAAVAAFAAHRPWLRDGAPDSVLFHANHAFDASTYEVWATLAHGGRVVIAPPGPLNGAAVAEHIARHGLTRLHATAGLFRVWAEEEPEVFRGLREVTTGGDVVSAAGVRAVLRACPDTVVTAAYGPTETTAFSTLSTFTGDTDRVPNTVPIGRPMDGMRTYVLDHRLALVPPGVVGELYVAGTGLARGYLHRPGPTAELFVADPYASAYGAGGERMYRTGDLARRLPDGQLEFVGRVDDQAKVRGFRVELGEVEAALLGHPDVARTVAAVKEDGSGDKHLIGYVVPERGGRPEPAPDGAPEPVDTEAILRHARTVLPDHAVPSAIVPLRTLPLTANGKLDRAALPHPGPAAAVPGGRAPRSRREHALCALFAEILGLPEVTIDDDFFALGGHSLLATRLVSRARAELGIDLDMADLYAAQTVEALARELPGTGGRPRPPVRAPRHRPDRLPVSFAQQRLWFLGELSGRSATYNIPLTVRLTGAVDVAALAAALRDVVERHESLRTVIGQAGGEPFQRVLDMTEVGEPLTVVESAPQQLPHTAATHEFDLAAEPPLRAWLTATGPGEHLLVLVVHHIAADGWSMGPLARDLGRAYAARCEGRG</sequence>
<dbReference type="InterPro" id="IPR006162">
    <property type="entry name" value="Ppantetheine_attach_site"/>
</dbReference>
<evidence type="ECO:0000256" key="4">
    <source>
        <dbReference type="ARBA" id="ARBA00022553"/>
    </source>
</evidence>
<protein>
    <submittedName>
        <fullName evidence="7">Amino acid adenylation domain-containing protein</fullName>
    </submittedName>
</protein>
<evidence type="ECO:0000256" key="2">
    <source>
        <dbReference type="ARBA" id="ARBA00006432"/>
    </source>
</evidence>
<dbReference type="InterPro" id="IPR020845">
    <property type="entry name" value="AMP-binding_CS"/>
</dbReference>
<dbReference type="Gene3D" id="1.10.1200.10">
    <property type="entry name" value="ACP-like"/>
    <property type="match status" value="1"/>
</dbReference>
<dbReference type="InterPro" id="IPR001242">
    <property type="entry name" value="Condensation_dom"/>
</dbReference>
<keyword evidence="3" id="KW-0596">Phosphopantetheine</keyword>
<dbReference type="SMART" id="SM00823">
    <property type="entry name" value="PKS_PP"/>
    <property type="match status" value="1"/>
</dbReference>
<dbReference type="GO" id="GO:0043041">
    <property type="term" value="P:amino acid activation for nonribosomal peptide biosynthetic process"/>
    <property type="evidence" value="ECO:0007669"/>
    <property type="project" value="TreeGrafter"/>
</dbReference>
<dbReference type="GO" id="GO:0044550">
    <property type="term" value="P:secondary metabolite biosynthetic process"/>
    <property type="evidence" value="ECO:0007669"/>
    <property type="project" value="TreeGrafter"/>
</dbReference>
<gene>
    <name evidence="7" type="ORF">FHS37_007215</name>
</gene>
<dbReference type="Pfam" id="PF00501">
    <property type="entry name" value="AMP-binding"/>
    <property type="match status" value="1"/>
</dbReference>
<dbReference type="InterPro" id="IPR023213">
    <property type="entry name" value="CAT-like_dom_sf"/>
</dbReference>
<evidence type="ECO:0000313" key="7">
    <source>
        <dbReference type="EMBL" id="MBB4903118.1"/>
    </source>
</evidence>
<dbReference type="InterPro" id="IPR000873">
    <property type="entry name" value="AMP-dep_synth/lig_dom"/>
</dbReference>
<dbReference type="SUPFAM" id="SSF56801">
    <property type="entry name" value="Acetyl-CoA synthetase-like"/>
    <property type="match status" value="1"/>
</dbReference>
<comment type="similarity">
    <text evidence="2">Belongs to the ATP-dependent AMP-binding enzyme family.</text>
</comment>
<dbReference type="FunFam" id="2.30.38.10:FF:000001">
    <property type="entry name" value="Non-ribosomal peptide synthetase PvdI"/>
    <property type="match status" value="1"/>
</dbReference>
<dbReference type="Gene3D" id="3.30.559.30">
    <property type="entry name" value="Nonribosomal peptide synthetase, condensation domain"/>
    <property type="match status" value="1"/>
</dbReference>
<dbReference type="Gene3D" id="3.30.300.30">
    <property type="match status" value="1"/>
</dbReference>
<feature type="region of interest" description="Disordered" evidence="5">
    <location>
        <begin position="599"/>
        <end position="619"/>
    </location>
</feature>
<dbReference type="PANTHER" id="PTHR45527:SF1">
    <property type="entry name" value="FATTY ACID SYNTHASE"/>
    <property type="match status" value="1"/>
</dbReference>
<dbReference type="InterPro" id="IPR036736">
    <property type="entry name" value="ACP-like_sf"/>
</dbReference>
<proteinExistence type="inferred from homology"/>
<dbReference type="PROSITE" id="PS00455">
    <property type="entry name" value="AMP_BINDING"/>
    <property type="match status" value="1"/>
</dbReference>
<dbReference type="Proteomes" id="UP000579523">
    <property type="component" value="Unassembled WGS sequence"/>
</dbReference>
<evidence type="ECO:0000256" key="3">
    <source>
        <dbReference type="ARBA" id="ARBA00022450"/>
    </source>
</evidence>
<dbReference type="PANTHER" id="PTHR45527">
    <property type="entry name" value="NONRIBOSOMAL PEPTIDE SYNTHETASE"/>
    <property type="match status" value="1"/>
</dbReference>
<dbReference type="PROSITE" id="PS50075">
    <property type="entry name" value="CARRIER"/>
    <property type="match status" value="1"/>
</dbReference>
<feature type="domain" description="Carrier" evidence="6">
    <location>
        <begin position="998"/>
        <end position="1073"/>
    </location>
</feature>
<dbReference type="Pfam" id="PF00550">
    <property type="entry name" value="PP-binding"/>
    <property type="match status" value="1"/>
</dbReference>
<dbReference type="CDD" id="cd12117">
    <property type="entry name" value="A_NRPS_Srf_like"/>
    <property type="match status" value="1"/>
</dbReference>
<dbReference type="EMBL" id="JACHJI010000023">
    <property type="protein sequence ID" value="MBB4903118.1"/>
    <property type="molecule type" value="Genomic_DNA"/>
</dbReference>
<dbReference type="InterPro" id="IPR045851">
    <property type="entry name" value="AMP-bd_C_sf"/>
</dbReference>
<dbReference type="InterPro" id="IPR020806">
    <property type="entry name" value="PKS_PP-bd"/>
</dbReference>
<organism evidence="7 8">
    <name type="scientific">Streptomyces griseomycini</name>
    <dbReference type="NCBI Taxonomy" id="66895"/>
    <lineage>
        <taxon>Bacteria</taxon>
        <taxon>Bacillati</taxon>
        <taxon>Actinomycetota</taxon>
        <taxon>Actinomycetes</taxon>
        <taxon>Kitasatosporales</taxon>
        <taxon>Streptomycetaceae</taxon>
        <taxon>Streptomyces</taxon>
    </lineage>
</organism>
<evidence type="ECO:0000256" key="5">
    <source>
        <dbReference type="SAM" id="MobiDB-lite"/>
    </source>
</evidence>
<comment type="cofactor">
    <cofactor evidence="1">
        <name>pantetheine 4'-phosphate</name>
        <dbReference type="ChEBI" id="CHEBI:47942"/>
    </cofactor>
</comment>
<name>A0A7W7VAH0_9ACTN</name>
<dbReference type="InterPro" id="IPR009081">
    <property type="entry name" value="PP-bd_ACP"/>
</dbReference>
<dbReference type="InterPro" id="IPR010071">
    <property type="entry name" value="AA_adenyl_dom"/>
</dbReference>
<dbReference type="PROSITE" id="PS00012">
    <property type="entry name" value="PHOSPHOPANTETHEINE"/>
    <property type="match status" value="1"/>
</dbReference>
<feature type="non-terminal residue" evidence="7">
    <location>
        <position position="1242"/>
    </location>
</feature>
<keyword evidence="8" id="KW-1185">Reference proteome</keyword>
<dbReference type="AlphaFoldDB" id="A0A7W7VAH0"/>
<dbReference type="CDD" id="cd19540">
    <property type="entry name" value="LCL_NRPS-like"/>
    <property type="match status" value="1"/>
</dbReference>
<dbReference type="GO" id="GO:0017000">
    <property type="term" value="P:antibiotic biosynthetic process"/>
    <property type="evidence" value="ECO:0007669"/>
    <property type="project" value="UniProtKB-ARBA"/>
</dbReference>
<dbReference type="Pfam" id="PF00668">
    <property type="entry name" value="Condensation"/>
    <property type="match status" value="2"/>
</dbReference>
<dbReference type="SUPFAM" id="SSF47336">
    <property type="entry name" value="ACP-like"/>
    <property type="match status" value="1"/>
</dbReference>
<dbReference type="Gene3D" id="2.30.38.10">
    <property type="entry name" value="Luciferase, Domain 3"/>
    <property type="match status" value="1"/>
</dbReference>
<dbReference type="FunFam" id="3.40.50.980:FF:000001">
    <property type="entry name" value="Non-ribosomal peptide synthetase"/>
    <property type="match status" value="1"/>
</dbReference>
<dbReference type="GO" id="GO:0008610">
    <property type="term" value="P:lipid biosynthetic process"/>
    <property type="evidence" value="ECO:0007669"/>
    <property type="project" value="UniProtKB-ARBA"/>
</dbReference>
<dbReference type="Gene3D" id="3.30.559.10">
    <property type="entry name" value="Chloramphenicol acetyltransferase-like domain"/>
    <property type="match status" value="2"/>
</dbReference>
<dbReference type="Pfam" id="PF13193">
    <property type="entry name" value="AMP-binding_C"/>
    <property type="match status" value="1"/>
</dbReference>
<dbReference type="GO" id="GO:0003824">
    <property type="term" value="F:catalytic activity"/>
    <property type="evidence" value="ECO:0007669"/>
    <property type="project" value="InterPro"/>
</dbReference>
<dbReference type="GO" id="GO:0005737">
    <property type="term" value="C:cytoplasm"/>
    <property type="evidence" value="ECO:0007669"/>
    <property type="project" value="TreeGrafter"/>
</dbReference>
<evidence type="ECO:0000313" key="8">
    <source>
        <dbReference type="Proteomes" id="UP000579523"/>
    </source>
</evidence>
<dbReference type="SUPFAM" id="SSF52777">
    <property type="entry name" value="CoA-dependent acyltransferases"/>
    <property type="match status" value="3"/>
</dbReference>
<evidence type="ECO:0000259" key="6">
    <source>
        <dbReference type="PROSITE" id="PS50075"/>
    </source>
</evidence>